<organism evidence="1 2">
    <name type="scientific">Sistotremastrum suecicum HHB10207 ss-3</name>
    <dbReference type="NCBI Taxonomy" id="1314776"/>
    <lineage>
        <taxon>Eukaryota</taxon>
        <taxon>Fungi</taxon>
        <taxon>Dikarya</taxon>
        <taxon>Basidiomycota</taxon>
        <taxon>Agaricomycotina</taxon>
        <taxon>Agaricomycetes</taxon>
        <taxon>Sistotremastrales</taxon>
        <taxon>Sistotremastraceae</taxon>
        <taxon>Sistotremastrum</taxon>
    </lineage>
</organism>
<dbReference type="Proteomes" id="UP000076798">
    <property type="component" value="Unassembled WGS sequence"/>
</dbReference>
<evidence type="ECO:0000313" key="2">
    <source>
        <dbReference type="Proteomes" id="UP000076798"/>
    </source>
</evidence>
<sequence length="106" mass="12505">MFEILGTQILGMTSRMPFQCLASLGLEYEKDYDDNFWYAISDDERESEWGGNSWEAWEEKLLKETKRRHDQLLTCLSNRMTIDARLPRLVTGGRFSIHLDREASRQ</sequence>
<proteinExistence type="predicted"/>
<accession>A0A165WFR3</accession>
<reference evidence="1 2" key="1">
    <citation type="journal article" date="2016" name="Mol. Biol. Evol.">
        <title>Comparative Genomics of Early-Diverging Mushroom-Forming Fungi Provides Insights into the Origins of Lignocellulose Decay Capabilities.</title>
        <authorList>
            <person name="Nagy L.G."/>
            <person name="Riley R."/>
            <person name="Tritt A."/>
            <person name="Adam C."/>
            <person name="Daum C."/>
            <person name="Floudas D."/>
            <person name="Sun H."/>
            <person name="Yadav J.S."/>
            <person name="Pangilinan J."/>
            <person name="Larsson K.H."/>
            <person name="Matsuura K."/>
            <person name="Barry K."/>
            <person name="Labutti K."/>
            <person name="Kuo R."/>
            <person name="Ohm R.A."/>
            <person name="Bhattacharya S.S."/>
            <person name="Shirouzu T."/>
            <person name="Yoshinaga Y."/>
            <person name="Martin F.M."/>
            <person name="Grigoriev I.V."/>
            <person name="Hibbett D.S."/>
        </authorList>
    </citation>
    <scope>NUCLEOTIDE SEQUENCE [LARGE SCALE GENOMIC DNA]</scope>
    <source>
        <strain evidence="1 2">HHB10207 ss-3</strain>
    </source>
</reference>
<protein>
    <submittedName>
        <fullName evidence="1">Uncharacterized protein</fullName>
    </submittedName>
</protein>
<name>A0A165WFR3_9AGAM</name>
<dbReference type="EMBL" id="KV428863">
    <property type="protein sequence ID" value="KZT31101.1"/>
    <property type="molecule type" value="Genomic_DNA"/>
</dbReference>
<evidence type="ECO:0000313" key="1">
    <source>
        <dbReference type="EMBL" id="KZT31101.1"/>
    </source>
</evidence>
<gene>
    <name evidence="1" type="ORF">SISSUDRAFT_1068099</name>
</gene>
<keyword evidence="2" id="KW-1185">Reference proteome</keyword>
<dbReference type="AlphaFoldDB" id="A0A165WFR3"/>